<feature type="transmembrane region" description="Helical" evidence="1">
    <location>
        <begin position="129"/>
        <end position="149"/>
    </location>
</feature>
<evidence type="ECO:0000313" key="3">
    <source>
        <dbReference type="Proteomes" id="UP001597461"/>
    </source>
</evidence>
<dbReference type="Proteomes" id="UP001597461">
    <property type="component" value="Unassembled WGS sequence"/>
</dbReference>
<keyword evidence="3" id="KW-1185">Reference proteome</keyword>
<protein>
    <submittedName>
        <fullName evidence="2">Uncharacterized protein</fullName>
    </submittedName>
</protein>
<proteinExistence type="predicted"/>
<keyword evidence="1" id="KW-0472">Membrane</keyword>
<evidence type="ECO:0000313" key="2">
    <source>
        <dbReference type="EMBL" id="MFD2581998.1"/>
    </source>
</evidence>
<reference evidence="3" key="1">
    <citation type="journal article" date="2019" name="Int. J. Syst. Evol. Microbiol.">
        <title>The Global Catalogue of Microorganisms (GCM) 10K type strain sequencing project: providing services to taxonomists for standard genome sequencing and annotation.</title>
        <authorList>
            <consortium name="The Broad Institute Genomics Platform"/>
            <consortium name="The Broad Institute Genome Sequencing Center for Infectious Disease"/>
            <person name="Wu L."/>
            <person name="Ma J."/>
        </authorList>
    </citation>
    <scope>NUCLEOTIDE SEQUENCE [LARGE SCALE GENOMIC DNA]</scope>
    <source>
        <strain evidence="3">KCTC 42866</strain>
    </source>
</reference>
<gene>
    <name evidence="2" type="ORF">ACFSR6_05810</name>
</gene>
<keyword evidence="1" id="KW-1133">Transmembrane helix</keyword>
<comment type="caution">
    <text evidence="2">The sequence shown here is derived from an EMBL/GenBank/DDBJ whole genome shotgun (WGS) entry which is preliminary data.</text>
</comment>
<organism evidence="2 3">
    <name type="scientific">Pedobacter vanadiisoli</name>
    <dbReference type="NCBI Taxonomy" id="1761975"/>
    <lineage>
        <taxon>Bacteria</taxon>
        <taxon>Pseudomonadati</taxon>
        <taxon>Bacteroidota</taxon>
        <taxon>Sphingobacteriia</taxon>
        <taxon>Sphingobacteriales</taxon>
        <taxon>Sphingobacteriaceae</taxon>
        <taxon>Pedobacter</taxon>
    </lineage>
</organism>
<dbReference type="EMBL" id="JBHULL010000006">
    <property type="protein sequence ID" value="MFD2581998.1"/>
    <property type="molecule type" value="Genomic_DNA"/>
</dbReference>
<keyword evidence="1" id="KW-0812">Transmembrane</keyword>
<name>A0ABW5MGX0_9SPHI</name>
<evidence type="ECO:0000256" key="1">
    <source>
        <dbReference type="SAM" id="Phobius"/>
    </source>
</evidence>
<accession>A0ABW5MGX0</accession>
<sequence length="151" mass="17753">MKTNKILLAILLLITVCQTRDILDPEIRKIQFDRQKLDEVAARFGKCLTAFEKERMSKTILHFRREDDACKSICLNFKLPLTCLNIVTTFSPLRFNQNLKIMIVLNSDRSSHKRYTHFINENHIKPEDILAITQVTGYFTIFFTLMMLLKK</sequence>